<protein>
    <recommendedName>
        <fullName evidence="1">BACON domain-containing protein</fullName>
    </recommendedName>
</protein>
<dbReference type="EMBL" id="CP136920">
    <property type="protein sequence ID" value="WOO40257.1"/>
    <property type="molecule type" value="Genomic_DNA"/>
</dbReference>
<dbReference type="Gene3D" id="1.50.10.100">
    <property type="entry name" value="Chondroitin AC/alginate lyase"/>
    <property type="match status" value="1"/>
</dbReference>
<sequence length="1303" mass="142207">MMRLLTPYKKTYKGIFVILLLQVSIHVYGQGTILPGGARDIGLAGAAYEHPRLYFGQSDKAAMLARRTGSAYYSAVAAPRITSTVNAANSTYDALADIDLTTPDWTFIESTFVASEGRNQSWGIASTEAWLTDDDALKDQMIKIITNYARIILYAKDLADGVYASNVVSSSFYSTVQSVFYRNDLIDSIYYGDWSVTEQWIFGGAGLALSYDVLYNDMTDAERDVVRAALAVATTDRYSYGANMPKGRAISNHYGYHGEMAVMLLAIKDETGFDAGSFSRIRQVLLDYWEIGLTPEGICHEDTYGPNLGFREGMRGLMALARNDADDNIFITDKLKKFANATAQQIEPREGGYLMGGASGTDLGNHPTSVAHIYPTSLILLKYFLPNDPVADYIWRWVIGDNHSNVIKVQSVSEYCMFGLDVNSSFSTLNTLEGSGLPLTQFYPRRGKLITRSDWSQDALYFQLDARPDAFMIGHDKVDRGNFYLTALNEPWAVNPPWNVARDSQYQSLVHIDGLAQPWKAASVDFLEHSDDGQYVKAASDLSYAYSWQWSPPWPNSGTSYPAPWEQELSDPRDLGWPDDPSWLPSKIHGETGIGYIGSYMHRQPYNPVVKVFRSSLMARGVNPYLLMIDDVQKDNTSHDYRWQMALPDDVQIDSQSGRDIILGRSADPAGAKLLVRIVEAVDTTGVTPTTITASLSTTALTNYDSNVLQFSVNSISPKFKVLLFPYQPGVTLPTTSLAGDVLTIGLPDGSTDLLVFSEDSDGRTLVDVNGTPPAFSLGSSSVVSSGIMGEPLAPQNHSVILTNNQAAPLDWSTSLDQSWLHVTPSSGTLGVGENIALSVSFLPAVSSLSIGEHIAEIQIQDTPNTLTRTVNVGVTWEPVPPDSVPTEVFSGGDTVDLDFKQITFVPNGSDYVVMTDTITSLPYTHVSNDALENPRDDSFWTQNPAWTSAPVIGGTSVSTIHIGSNGLITFEAGSGTYTESVTTHFSRRQLSPLWDDLSPNQSGTVYYKFIAGDRAVITYEDVPEFSAGNDNTVQVEIFDDGSNIIRFSYLRVDANDAVVGVSGGTGTPDGWSDNEIDFTGQYGLPVLTMATPDAETAELASSLDRSLTVLQLDRAVSYTVPVRLRWSGSAEIDEISGYDGGVVNIAAGLTETQLMIEANDDSLPEGTESFTLTPLDDPHYKIASGQSSLITVIDVPMDAWRLANGQIGVDLFSDDDMDGMELIAEYALGGDLSGTQETYTFDLATGEIVLSNLPVPEDVQLDLEWSLNLVEWSSDGVTRTESGFVVSGASGERLFFRFTVTP</sequence>
<feature type="domain" description="BACON" evidence="1">
    <location>
        <begin position="797"/>
        <end position="841"/>
    </location>
</feature>
<dbReference type="Gene3D" id="2.60.40.10">
    <property type="entry name" value="Immunoglobulins"/>
    <property type="match status" value="1"/>
</dbReference>
<proteinExistence type="predicted"/>
<reference evidence="2 3" key="1">
    <citation type="submission" date="2023-10" db="EMBL/GenBank/DDBJ databases">
        <title>Rubellicoccus peritrichatus gen. nov., sp. nov., isolated from an algae of coral reef tank.</title>
        <authorList>
            <person name="Luo J."/>
        </authorList>
    </citation>
    <scope>NUCLEOTIDE SEQUENCE [LARGE SCALE GENOMIC DNA]</scope>
    <source>
        <strain evidence="2 3">CR14</strain>
    </source>
</reference>
<accession>A0AAQ3L7T6</accession>
<dbReference type="InterPro" id="IPR038081">
    <property type="entry name" value="CalX-like_sf"/>
</dbReference>
<dbReference type="InterPro" id="IPR013783">
    <property type="entry name" value="Ig-like_fold"/>
</dbReference>
<keyword evidence="3" id="KW-1185">Reference proteome</keyword>
<dbReference type="KEGG" id="puo:RZN69_16685"/>
<evidence type="ECO:0000259" key="1">
    <source>
        <dbReference type="Pfam" id="PF19190"/>
    </source>
</evidence>
<dbReference type="InterPro" id="IPR024361">
    <property type="entry name" value="BACON"/>
</dbReference>
<dbReference type="Pfam" id="PF19190">
    <property type="entry name" value="BACON_2"/>
    <property type="match status" value="1"/>
</dbReference>
<gene>
    <name evidence="2" type="ORF">RZN69_16685</name>
</gene>
<dbReference type="Gene3D" id="2.70.98.70">
    <property type="match status" value="1"/>
</dbReference>
<dbReference type="SUPFAM" id="SSF141072">
    <property type="entry name" value="CalX-like"/>
    <property type="match status" value="1"/>
</dbReference>
<name>A0AAQ3L7T6_9BACT</name>
<organism evidence="2 3">
    <name type="scientific">Rubellicoccus peritrichatus</name>
    <dbReference type="NCBI Taxonomy" id="3080537"/>
    <lineage>
        <taxon>Bacteria</taxon>
        <taxon>Pseudomonadati</taxon>
        <taxon>Verrucomicrobiota</taxon>
        <taxon>Opitutia</taxon>
        <taxon>Puniceicoccales</taxon>
        <taxon>Cerasicoccaceae</taxon>
        <taxon>Rubellicoccus</taxon>
    </lineage>
</organism>
<dbReference type="RefSeq" id="WP_317832414.1">
    <property type="nucleotide sequence ID" value="NZ_CP136920.1"/>
</dbReference>
<evidence type="ECO:0000313" key="3">
    <source>
        <dbReference type="Proteomes" id="UP001304300"/>
    </source>
</evidence>
<dbReference type="Proteomes" id="UP001304300">
    <property type="component" value="Chromosome"/>
</dbReference>
<dbReference type="InterPro" id="IPR008929">
    <property type="entry name" value="Chondroitin_lyas"/>
</dbReference>
<evidence type="ECO:0000313" key="2">
    <source>
        <dbReference type="EMBL" id="WOO40257.1"/>
    </source>
</evidence>